<dbReference type="GO" id="GO:0008170">
    <property type="term" value="F:N-methyltransferase activity"/>
    <property type="evidence" value="ECO:0007669"/>
    <property type="project" value="InterPro"/>
</dbReference>
<evidence type="ECO:0000256" key="3">
    <source>
        <dbReference type="ARBA" id="ARBA00022679"/>
    </source>
</evidence>
<evidence type="ECO:0000256" key="1">
    <source>
        <dbReference type="ARBA" id="ARBA00006594"/>
    </source>
</evidence>
<dbReference type="EMBL" id="UINC01098673">
    <property type="protein sequence ID" value="SVC57382.1"/>
    <property type="molecule type" value="Genomic_DNA"/>
</dbReference>
<evidence type="ECO:0000256" key="2">
    <source>
        <dbReference type="ARBA" id="ARBA00022603"/>
    </source>
</evidence>
<dbReference type="InterPro" id="IPR029063">
    <property type="entry name" value="SAM-dependent_MTases_sf"/>
</dbReference>
<keyword evidence="4" id="KW-0949">S-adenosyl-L-methionine</keyword>
<name>A0A382NCD7_9ZZZZ</name>
<dbReference type="Gene3D" id="3.40.50.150">
    <property type="entry name" value="Vaccinia Virus protein VP39"/>
    <property type="match status" value="1"/>
</dbReference>
<feature type="non-terminal residue" evidence="6">
    <location>
        <position position="268"/>
    </location>
</feature>
<comment type="similarity">
    <text evidence="1">Belongs to the N(4)/N(6)-methyltransferase family.</text>
</comment>
<evidence type="ECO:0000259" key="5">
    <source>
        <dbReference type="Pfam" id="PF01555"/>
    </source>
</evidence>
<protein>
    <recommendedName>
        <fullName evidence="5">DNA methylase N-4/N-6 domain-containing protein</fullName>
    </recommendedName>
</protein>
<dbReference type="PRINTS" id="PR00506">
    <property type="entry name" value="D21N6MTFRASE"/>
</dbReference>
<evidence type="ECO:0000256" key="4">
    <source>
        <dbReference type="ARBA" id="ARBA00022691"/>
    </source>
</evidence>
<feature type="domain" description="DNA methylase N-4/N-6" evidence="5">
    <location>
        <begin position="26"/>
        <end position="268"/>
    </location>
</feature>
<dbReference type="Pfam" id="PF01555">
    <property type="entry name" value="N6_N4_Mtase"/>
    <property type="match status" value="1"/>
</dbReference>
<keyword evidence="2" id="KW-0489">Methyltransferase</keyword>
<keyword evidence="3" id="KW-0808">Transferase</keyword>
<reference evidence="6" key="1">
    <citation type="submission" date="2018-05" db="EMBL/GenBank/DDBJ databases">
        <authorList>
            <person name="Lanie J.A."/>
            <person name="Ng W.-L."/>
            <person name="Kazmierczak K.M."/>
            <person name="Andrzejewski T.M."/>
            <person name="Davidsen T.M."/>
            <person name="Wayne K.J."/>
            <person name="Tettelin H."/>
            <person name="Glass J.I."/>
            <person name="Rusch D."/>
            <person name="Podicherti R."/>
            <person name="Tsui H.-C.T."/>
            <person name="Winkler M.E."/>
        </authorList>
    </citation>
    <scope>NUCLEOTIDE SEQUENCE</scope>
</reference>
<dbReference type="InterPro" id="IPR002052">
    <property type="entry name" value="DNA_methylase_N6_adenine_CS"/>
</dbReference>
<organism evidence="6">
    <name type="scientific">marine metagenome</name>
    <dbReference type="NCBI Taxonomy" id="408172"/>
    <lineage>
        <taxon>unclassified sequences</taxon>
        <taxon>metagenomes</taxon>
        <taxon>ecological metagenomes</taxon>
    </lineage>
</organism>
<dbReference type="InterPro" id="IPR002295">
    <property type="entry name" value="N4/N6-MTase_EcoPI_Mod-like"/>
</dbReference>
<accession>A0A382NCD7</accession>
<dbReference type="PROSITE" id="PS00092">
    <property type="entry name" value="N6_MTASE"/>
    <property type="match status" value="1"/>
</dbReference>
<proteinExistence type="inferred from homology"/>
<sequence>MSDIGSFRLGLSRVEDLIESSSGGYDLIYIDPPFGLQRQLHMTEADGTRKSFDDSWSNYDEYIEWLTGVIDGLYGLLKKDGWLYSHNQVEGNFLALGKVGNKVRRSYYTNISWVRSHPKNNIRIGWGNIVDSIMVIRKGEPYFDVEFAALDPTYAANSFGHEDDRGNYALAPVIGEKSRPGHQYEYKGYSPTFGWRYAEEKTRELDEQGLIHFGKNRPYKKIYRSESKGRPIQNLWDDISNLTRTERNKRNYPTQKPLKMLERIVRTS</sequence>
<dbReference type="SUPFAM" id="SSF53335">
    <property type="entry name" value="S-adenosyl-L-methionine-dependent methyltransferases"/>
    <property type="match status" value="1"/>
</dbReference>
<dbReference type="GO" id="GO:0003677">
    <property type="term" value="F:DNA binding"/>
    <property type="evidence" value="ECO:0007669"/>
    <property type="project" value="InterPro"/>
</dbReference>
<dbReference type="InterPro" id="IPR002941">
    <property type="entry name" value="DNA_methylase_N4/N6"/>
</dbReference>
<dbReference type="GO" id="GO:0032259">
    <property type="term" value="P:methylation"/>
    <property type="evidence" value="ECO:0007669"/>
    <property type="project" value="UniProtKB-KW"/>
</dbReference>
<gene>
    <name evidence="6" type="ORF">METZ01_LOCUS310236</name>
</gene>
<dbReference type="AlphaFoldDB" id="A0A382NCD7"/>
<evidence type="ECO:0000313" key="6">
    <source>
        <dbReference type="EMBL" id="SVC57382.1"/>
    </source>
</evidence>